<keyword evidence="2 3" id="KW-0732">Signal</keyword>
<name>A0A318KK58_9NEIS</name>
<organism evidence="4 5">
    <name type="scientific">Rivihabitans pingtungensis</name>
    <dbReference type="NCBI Taxonomy" id="1054498"/>
    <lineage>
        <taxon>Bacteria</taxon>
        <taxon>Pseudomonadati</taxon>
        <taxon>Pseudomonadota</taxon>
        <taxon>Betaproteobacteria</taxon>
        <taxon>Neisseriales</taxon>
        <taxon>Aquaspirillaceae</taxon>
        <taxon>Rivihabitans</taxon>
    </lineage>
</organism>
<dbReference type="OrthoDB" id="225238at2"/>
<evidence type="ECO:0000256" key="1">
    <source>
        <dbReference type="ARBA" id="ARBA00007162"/>
    </source>
</evidence>
<evidence type="ECO:0000313" key="5">
    <source>
        <dbReference type="Proteomes" id="UP000247555"/>
    </source>
</evidence>
<protein>
    <submittedName>
        <fullName evidence="4">Phosphonate transport system substrate-binding protein</fullName>
    </submittedName>
</protein>
<comment type="similarity">
    <text evidence="1">Belongs to the phosphate/phosphite/phosphonate binding protein family.</text>
</comment>
<keyword evidence="5" id="KW-1185">Reference proteome</keyword>
<dbReference type="PANTHER" id="PTHR35841:SF1">
    <property type="entry name" value="PHOSPHONATES-BINDING PERIPLASMIC PROTEIN"/>
    <property type="match status" value="1"/>
</dbReference>
<reference evidence="4 5" key="1">
    <citation type="submission" date="2018-05" db="EMBL/GenBank/DDBJ databases">
        <title>Genomic Encyclopedia of Type Strains, Phase IV (KMG-IV): sequencing the most valuable type-strain genomes for metagenomic binning, comparative biology and taxonomic classification.</title>
        <authorList>
            <person name="Goeker M."/>
        </authorList>
    </citation>
    <scope>NUCLEOTIDE SEQUENCE [LARGE SCALE GENOMIC DNA]</scope>
    <source>
        <strain evidence="4 5">DSM 29661</strain>
    </source>
</reference>
<dbReference type="Pfam" id="PF12974">
    <property type="entry name" value="Phosphonate-bd"/>
    <property type="match status" value="1"/>
</dbReference>
<dbReference type="NCBIfam" id="TIGR01098">
    <property type="entry name" value="3A0109s03R"/>
    <property type="match status" value="1"/>
</dbReference>
<comment type="caution">
    <text evidence="4">The sequence shown here is derived from an EMBL/GenBank/DDBJ whole genome shotgun (WGS) entry which is preliminary data.</text>
</comment>
<accession>A0A318KK58</accession>
<gene>
    <name evidence="4" type="ORF">DFR34_12521</name>
</gene>
<dbReference type="InterPro" id="IPR030836">
    <property type="entry name" value="ABC_peri_PhnD-like"/>
</dbReference>
<evidence type="ECO:0000256" key="2">
    <source>
        <dbReference type="ARBA" id="ARBA00022729"/>
    </source>
</evidence>
<dbReference type="PANTHER" id="PTHR35841">
    <property type="entry name" value="PHOSPHONATES-BINDING PERIPLASMIC PROTEIN"/>
    <property type="match status" value="1"/>
</dbReference>
<feature type="chain" id="PRO_5016435226" evidence="3">
    <location>
        <begin position="21"/>
        <end position="285"/>
    </location>
</feature>
<dbReference type="NCBIfam" id="TIGR04553">
    <property type="entry name" value="ABC_peri_selen"/>
    <property type="match status" value="1"/>
</dbReference>
<proteinExistence type="inferred from homology"/>
<dbReference type="Gene3D" id="3.40.190.10">
    <property type="entry name" value="Periplasmic binding protein-like II"/>
    <property type="match status" value="2"/>
</dbReference>
<dbReference type="InterPro" id="IPR005770">
    <property type="entry name" value="PhnD"/>
</dbReference>
<dbReference type="SUPFAM" id="SSF53850">
    <property type="entry name" value="Periplasmic binding protein-like II"/>
    <property type="match status" value="1"/>
</dbReference>
<evidence type="ECO:0000313" key="4">
    <source>
        <dbReference type="EMBL" id="PXX75784.1"/>
    </source>
</evidence>
<dbReference type="GO" id="GO:0043190">
    <property type="term" value="C:ATP-binding cassette (ABC) transporter complex"/>
    <property type="evidence" value="ECO:0007669"/>
    <property type="project" value="InterPro"/>
</dbReference>
<sequence length="285" mass="31531">MQTGKFWLLVLCCAASVAQAAPLLKLSALPDEGASEQQRRYAPLVRYLSAELKQKVQFVTLPDYSSVAEALGRGKLDLAWLGGFSYVQARQLGEVRPIAQREEDPNHTSVFIVHEDSHAHQLKDLRGKSFAFGAQTSAAGHLMPRWFLQRDGLRPETDFRRLRYSGSHEVTALWVATGKVEAGVLGSAGWQRLVDSDKLDLSEVRVLATTPAYSEFNWSVRPRMSHALRQKLTQALLKLDPRQPAHREVLTALGAPKLIAAQPEQFAALEQAARSAGMLDKKPGN</sequence>
<dbReference type="GO" id="GO:0055085">
    <property type="term" value="P:transmembrane transport"/>
    <property type="evidence" value="ECO:0007669"/>
    <property type="project" value="InterPro"/>
</dbReference>
<evidence type="ECO:0000256" key="3">
    <source>
        <dbReference type="SAM" id="SignalP"/>
    </source>
</evidence>
<dbReference type="Proteomes" id="UP000247555">
    <property type="component" value="Unassembled WGS sequence"/>
</dbReference>
<dbReference type="RefSeq" id="WP_110391820.1">
    <property type="nucleotide sequence ID" value="NZ_QJKI01000025.1"/>
</dbReference>
<feature type="signal peptide" evidence="3">
    <location>
        <begin position="1"/>
        <end position="20"/>
    </location>
</feature>
<dbReference type="EMBL" id="QJKI01000025">
    <property type="protein sequence ID" value="PXX75784.1"/>
    <property type="molecule type" value="Genomic_DNA"/>
</dbReference>
<dbReference type="AlphaFoldDB" id="A0A318KK58"/>